<accession>A0ACB7W7P8</accession>
<evidence type="ECO:0000313" key="1">
    <source>
        <dbReference type="EMBL" id="KAH7683379.1"/>
    </source>
</evidence>
<name>A0ACB7W7P8_DIOAL</name>
<evidence type="ECO:0000313" key="2">
    <source>
        <dbReference type="Proteomes" id="UP000827976"/>
    </source>
</evidence>
<sequence>MASRRTLKLKSISCKGLKFFNLFQKPSICATVSLANPRDSKPIQRHETPVDRDGGEKPEWDLSIRFTLEPDRQLDLILRFDLIHKGGLLLGDRIVGEVTVLVADLEAEAIPGVVRHVSYQVKSPEGKPNGVLSLAYKIRDPNAVISVSAPAPMSSGYHYPSPSKPEPPPPSMSSGNYYPSLDVPALAPLLPMPSSSYYPSLDVPALAPLLPMPSSSYYRPPAVYYPPYPPESGGYNPPPPGPEHVGYYPPPIQGSYYPGSQYQCGHRTDFSWGRGLTGYN</sequence>
<gene>
    <name evidence="1" type="ORF">IHE45_05G178700</name>
</gene>
<comment type="caution">
    <text evidence="1">The sequence shown here is derived from an EMBL/GenBank/DDBJ whole genome shotgun (WGS) entry which is preliminary data.</text>
</comment>
<organism evidence="1 2">
    <name type="scientific">Dioscorea alata</name>
    <name type="common">Purple yam</name>
    <dbReference type="NCBI Taxonomy" id="55571"/>
    <lineage>
        <taxon>Eukaryota</taxon>
        <taxon>Viridiplantae</taxon>
        <taxon>Streptophyta</taxon>
        <taxon>Embryophyta</taxon>
        <taxon>Tracheophyta</taxon>
        <taxon>Spermatophyta</taxon>
        <taxon>Magnoliopsida</taxon>
        <taxon>Liliopsida</taxon>
        <taxon>Dioscoreales</taxon>
        <taxon>Dioscoreaceae</taxon>
        <taxon>Dioscorea</taxon>
    </lineage>
</organism>
<proteinExistence type="predicted"/>
<keyword evidence="2" id="KW-1185">Reference proteome</keyword>
<dbReference type="Proteomes" id="UP000827976">
    <property type="component" value="Chromosome 5"/>
</dbReference>
<reference evidence="2" key="1">
    <citation type="journal article" date="2022" name="Nat. Commun.">
        <title>Chromosome evolution and the genetic basis of agronomically important traits in greater yam.</title>
        <authorList>
            <person name="Bredeson J.V."/>
            <person name="Lyons J.B."/>
            <person name="Oniyinde I.O."/>
            <person name="Okereke N.R."/>
            <person name="Kolade O."/>
            <person name="Nnabue I."/>
            <person name="Nwadili C.O."/>
            <person name="Hribova E."/>
            <person name="Parker M."/>
            <person name="Nwogha J."/>
            <person name="Shu S."/>
            <person name="Carlson J."/>
            <person name="Kariba R."/>
            <person name="Muthemba S."/>
            <person name="Knop K."/>
            <person name="Barton G.J."/>
            <person name="Sherwood A.V."/>
            <person name="Lopez-Montes A."/>
            <person name="Asiedu R."/>
            <person name="Jamnadass R."/>
            <person name="Muchugi A."/>
            <person name="Goodstein D."/>
            <person name="Egesi C.N."/>
            <person name="Featherston J."/>
            <person name="Asfaw A."/>
            <person name="Simpson G.G."/>
            <person name="Dolezel J."/>
            <person name="Hendre P.S."/>
            <person name="Van Deynze A."/>
            <person name="Kumar P.L."/>
            <person name="Obidiegwu J.E."/>
            <person name="Bhattacharjee R."/>
            <person name="Rokhsar D.S."/>
        </authorList>
    </citation>
    <scope>NUCLEOTIDE SEQUENCE [LARGE SCALE GENOMIC DNA]</scope>
    <source>
        <strain evidence="2">cv. TDa95/00328</strain>
    </source>
</reference>
<protein>
    <submittedName>
        <fullName evidence="1">C2 domain-containing protein</fullName>
    </submittedName>
</protein>
<dbReference type="EMBL" id="CM037015">
    <property type="protein sequence ID" value="KAH7683379.1"/>
    <property type="molecule type" value="Genomic_DNA"/>
</dbReference>